<gene>
    <name evidence="1" type="ORF">OFUS_LOCUS8845</name>
</gene>
<accession>A0A8J1Y8S0</accession>
<proteinExistence type="predicted"/>
<evidence type="ECO:0000313" key="2">
    <source>
        <dbReference type="Proteomes" id="UP000749559"/>
    </source>
</evidence>
<evidence type="ECO:0000313" key="1">
    <source>
        <dbReference type="EMBL" id="CAH1782388.1"/>
    </source>
</evidence>
<dbReference type="Proteomes" id="UP000749559">
    <property type="component" value="Unassembled WGS sequence"/>
</dbReference>
<dbReference type="AlphaFoldDB" id="A0A8J1Y8S0"/>
<sequence length="141" mass="15696">MAGGVATPDIHAHTLRKKNEQVACRKCQQPFANHKQIPKHKCKPCPEEQIEIEEATVTVETTPHQEAENLRVEPTQDSEATLTTSDDPMIQIDIEETTVTVETTPHQEAENLRVKPTQDSEATLTTSDDPMIQKTCLVEGL</sequence>
<dbReference type="EMBL" id="CAIIXF020000004">
    <property type="protein sequence ID" value="CAH1782388.1"/>
    <property type="molecule type" value="Genomic_DNA"/>
</dbReference>
<keyword evidence="2" id="KW-1185">Reference proteome</keyword>
<organism evidence="1 2">
    <name type="scientific">Owenia fusiformis</name>
    <name type="common">Polychaete worm</name>
    <dbReference type="NCBI Taxonomy" id="6347"/>
    <lineage>
        <taxon>Eukaryota</taxon>
        <taxon>Metazoa</taxon>
        <taxon>Spiralia</taxon>
        <taxon>Lophotrochozoa</taxon>
        <taxon>Annelida</taxon>
        <taxon>Polychaeta</taxon>
        <taxon>Sedentaria</taxon>
        <taxon>Canalipalpata</taxon>
        <taxon>Sabellida</taxon>
        <taxon>Oweniida</taxon>
        <taxon>Oweniidae</taxon>
        <taxon>Owenia</taxon>
    </lineage>
</organism>
<name>A0A8J1Y8S0_OWEFU</name>
<comment type="caution">
    <text evidence="1">The sequence shown here is derived from an EMBL/GenBank/DDBJ whole genome shotgun (WGS) entry which is preliminary data.</text>
</comment>
<protein>
    <submittedName>
        <fullName evidence="1">Uncharacterized protein</fullName>
    </submittedName>
</protein>
<reference evidence="1" key="1">
    <citation type="submission" date="2022-03" db="EMBL/GenBank/DDBJ databases">
        <authorList>
            <person name="Martin C."/>
        </authorList>
    </citation>
    <scope>NUCLEOTIDE SEQUENCE</scope>
</reference>